<dbReference type="KEGG" id="wne:PIG85_00390"/>
<keyword evidence="1" id="KW-0472">Membrane</keyword>
<evidence type="ECO:0000256" key="1">
    <source>
        <dbReference type="SAM" id="Phobius"/>
    </source>
</evidence>
<proteinExistence type="predicted"/>
<organism evidence="2 3">
    <name type="scientific">Winkia neuii subsp. anitrata</name>
    <dbReference type="NCBI Taxonomy" id="29318"/>
    <lineage>
        <taxon>Bacteria</taxon>
        <taxon>Bacillati</taxon>
        <taxon>Actinomycetota</taxon>
        <taxon>Actinomycetes</taxon>
        <taxon>Actinomycetales</taxon>
        <taxon>Actinomycetaceae</taxon>
        <taxon>Winkia</taxon>
    </lineage>
</organism>
<keyword evidence="1" id="KW-1133">Transmembrane helix</keyword>
<gene>
    <name evidence="2" type="ORF">PIG85_00390</name>
</gene>
<feature type="transmembrane region" description="Helical" evidence="1">
    <location>
        <begin position="236"/>
        <end position="253"/>
    </location>
</feature>
<evidence type="ECO:0000313" key="2">
    <source>
        <dbReference type="EMBL" id="WCE46137.1"/>
    </source>
</evidence>
<name>A0AB38XPM1_9ACTO</name>
<evidence type="ECO:0008006" key="4">
    <source>
        <dbReference type="Google" id="ProtNLM"/>
    </source>
</evidence>
<evidence type="ECO:0000313" key="3">
    <source>
        <dbReference type="Proteomes" id="UP001211044"/>
    </source>
</evidence>
<feature type="transmembrane region" description="Helical" evidence="1">
    <location>
        <begin position="273"/>
        <end position="295"/>
    </location>
</feature>
<feature type="transmembrane region" description="Helical" evidence="1">
    <location>
        <begin position="212"/>
        <end position="231"/>
    </location>
</feature>
<sequence length="296" mass="31563">MGSISSGEYAGERKHSEQMLNGVLVRYLMQGAGYETTKTPPITWRKIALCLVGLLAVLIVGILCQSVYMVLTGDVSGDAWFIGLSPIDRENGNTLLLTLALLLAPELSAMFGFVAAAFCIWMTYSRSAAFFGAVSSLGAGESIGSQLGKYLLYKKVVAGEVNNEFYDPIHSVPVKLSAESSIFGSYWPLGAGIIMIVLAVVCQYAMRKTSSLKLFGVVAVVAGIVLAGRALYQGQLIGVLLTLVLLVVTFLIFPFDVDGTLHLVGNKYSQKAAIGVSILLFFELVAIFALAVVIAS</sequence>
<feature type="transmembrane region" description="Helical" evidence="1">
    <location>
        <begin position="47"/>
        <end position="71"/>
    </location>
</feature>
<keyword evidence="1" id="KW-0812">Transmembrane</keyword>
<dbReference type="Proteomes" id="UP001211044">
    <property type="component" value="Chromosome"/>
</dbReference>
<feature type="transmembrane region" description="Helical" evidence="1">
    <location>
        <begin position="95"/>
        <end position="121"/>
    </location>
</feature>
<accession>A0AB38XPM1</accession>
<dbReference type="EMBL" id="CP116394">
    <property type="protein sequence ID" value="WCE46137.1"/>
    <property type="molecule type" value="Genomic_DNA"/>
</dbReference>
<dbReference type="RefSeq" id="WP_004807048.1">
    <property type="nucleotide sequence ID" value="NZ_CP116394.1"/>
</dbReference>
<dbReference type="AlphaFoldDB" id="A0AB38XPM1"/>
<feature type="transmembrane region" description="Helical" evidence="1">
    <location>
        <begin position="186"/>
        <end position="206"/>
    </location>
</feature>
<reference evidence="2" key="1">
    <citation type="submission" date="2023-01" db="EMBL/GenBank/DDBJ databases">
        <title>Comparative Genomic Analysis of the Clinically-Derived Winkia Strain NY0527 Provides Evidence into the Taxonomic Reassignment of Winkia neuii and Characterizes Their Virulence Traits.</title>
        <authorList>
            <person name="Cai X."/>
            <person name="Peng Y."/>
            <person name="Li M."/>
            <person name="Qiu Y."/>
            <person name="Wang Y."/>
            <person name="Xu L."/>
            <person name="Hou Q."/>
        </authorList>
    </citation>
    <scope>NUCLEOTIDE SEQUENCE</scope>
    <source>
        <strain evidence="2">NY0527</strain>
    </source>
</reference>
<protein>
    <recommendedName>
        <fullName evidence="4">ABC transporter permease</fullName>
    </recommendedName>
</protein>